<organism evidence="2 3">
    <name type="scientific">Longicatena caecimuris</name>
    <dbReference type="NCBI Taxonomy" id="1796635"/>
    <lineage>
        <taxon>Bacteria</taxon>
        <taxon>Bacillati</taxon>
        <taxon>Bacillota</taxon>
        <taxon>Erysipelotrichia</taxon>
        <taxon>Erysipelotrichales</taxon>
        <taxon>Erysipelotrichaceae</taxon>
        <taxon>Longicatena</taxon>
    </lineage>
</organism>
<keyword evidence="2" id="KW-0808">Transferase</keyword>
<gene>
    <name evidence="2" type="ORF">EDD61_103123</name>
</gene>
<evidence type="ECO:0000259" key="1">
    <source>
        <dbReference type="PROSITE" id="PS51186"/>
    </source>
</evidence>
<comment type="caution">
    <text evidence="2">The sequence shown here is derived from an EMBL/GenBank/DDBJ whole genome shotgun (WGS) entry which is preliminary data.</text>
</comment>
<keyword evidence="3" id="KW-1185">Reference proteome</keyword>
<evidence type="ECO:0000313" key="3">
    <source>
        <dbReference type="Proteomes" id="UP000295773"/>
    </source>
</evidence>
<dbReference type="InterPro" id="IPR016181">
    <property type="entry name" value="Acyl_CoA_acyltransferase"/>
</dbReference>
<dbReference type="GO" id="GO:0008999">
    <property type="term" value="F:protein-N-terminal-alanine acetyltransferase activity"/>
    <property type="evidence" value="ECO:0007669"/>
    <property type="project" value="TreeGrafter"/>
</dbReference>
<evidence type="ECO:0000313" key="2">
    <source>
        <dbReference type="EMBL" id="TCU62708.1"/>
    </source>
</evidence>
<dbReference type="InterPro" id="IPR000182">
    <property type="entry name" value="GNAT_dom"/>
</dbReference>
<dbReference type="PANTHER" id="PTHR43792">
    <property type="entry name" value="GNAT FAMILY, PUTATIVE (AFU_ORTHOLOGUE AFUA_3G00765)-RELATED-RELATED"/>
    <property type="match status" value="1"/>
</dbReference>
<dbReference type="Gene3D" id="3.40.630.30">
    <property type="match status" value="1"/>
</dbReference>
<dbReference type="PANTHER" id="PTHR43792:SF9">
    <property type="entry name" value="RIBOSOMAL-PROTEIN-ALANINE ACETYLTRANSFERASE"/>
    <property type="match status" value="1"/>
</dbReference>
<dbReference type="AlphaFoldDB" id="A0A4R3TM91"/>
<name>A0A4R3TM91_9FIRM</name>
<dbReference type="Proteomes" id="UP000295773">
    <property type="component" value="Unassembled WGS sequence"/>
</dbReference>
<feature type="domain" description="N-acetyltransferase" evidence="1">
    <location>
        <begin position="19"/>
        <end position="185"/>
    </location>
</feature>
<dbReference type="PROSITE" id="PS51186">
    <property type="entry name" value="GNAT"/>
    <property type="match status" value="1"/>
</dbReference>
<reference evidence="2 3" key="1">
    <citation type="submission" date="2019-03" db="EMBL/GenBank/DDBJ databases">
        <title>Genomic Encyclopedia of Type Strains, Phase IV (KMG-IV): sequencing the most valuable type-strain genomes for metagenomic binning, comparative biology and taxonomic classification.</title>
        <authorList>
            <person name="Goeker M."/>
        </authorList>
    </citation>
    <scope>NUCLEOTIDE SEQUENCE [LARGE SCALE GENOMIC DNA]</scope>
    <source>
        <strain evidence="2 3">DSM 29481</strain>
    </source>
</reference>
<accession>A0A4R3TM91</accession>
<proteinExistence type="predicted"/>
<dbReference type="GO" id="GO:0005737">
    <property type="term" value="C:cytoplasm"/>
    <property type="evidence" value="ECO:0007669"/>
    <property type="project" value="TreeGrafter"/>
</dbReference>
<dbReference type="Pfam" id="PF13302">
    <property type="entry name" value="Acetyltransf_3"/>
    <property type="match status" value="1"/>
</dbReference>
<dbReference type="EMBL" id="SMBP01000003">
    <property type="protein sequence ID" value="TCU62708.1"/>
    <property type="molecule type" value="Genomic_DNA"/>
</dbReference>
<dbReference type="SUPFAM" id="SSF55729">
    <property type="entry name" value="Acyl-CoA N-acyltransferases (Nat)"/>
    <property type="match status" value="1"/>
</dbReference>
<sequence length="194" mass="22724">MEGDEHMQLSMPEKETSRLYLRGMEEADACDIYDYYRQACVTQFLTFPPHPDVEHTLHILKAFYLPYERRGEPQAWCVLDKQRGKVIGHVCFHALEDDTAQLAYVLHPEYWGHGYIREALLPLLEVGFTQFGLRRITAMVAYENKRSAKVLEALGFRLEGICKEATKLSDGIYHDMMLYAILKKEWRKLYEQNT</sequence>
<dbReference type="InterPro" id="IPR051531">
    <property type="entry name" value="N-acetyltransferase"/>
</dbReference>
<protein>
    <submittedName>
        <fullName evidence="2">Ribosomal-protein-alanine N-acetyltransferase</fullName>
    </submittedName>
</protein>